<feature type="transmembrane region" description="Helical" evidence="9">
    <location>
        <begin position="188"/>
        <end position="206"/>
    </location>
</feature>
<evidence type="ECO:0000259" key="10">
    <source>
        <dbReference type="PROSITE" id="PS50928"/>
    </source>
</evidence>
<dbReference type="InterPro" id="IPR000515">
    <property type="entry name" value="MetI-like"/>
</dbReference>
<dbReference type="CDD" id="cd06261">
    <property type="entry name" value="TM_PBP2"/>
    <property type="match status" value="1"/>
</dbReference>
<evidence type="ECO:0000313" key="11">
    <source>
        <dbReference type="EMBL" id="POF42443.1"/>
    </source>
</evidence>
<dbReference type="InterPro" id="IPR043429">
    <property type="entry name" value="ArtM/GltK/GlnP/TcyL/YhdX-like"/>
</dbReference>
<comment type="subcellular location">
    <subcellularLocation>
        <location evidence="1">Cell inner membrane</location>
        <topology evidence="1">Multi-pass membrane protein</topology>
    </subcellularLocation>
    <subcellularLocation>
        <location evidence="9">Cell membrane</location>
        <topology evidence="9">Multi-pass membrane protein</topology>
    </subcellularLocation>
</comment>
<evidence type="ECO:0000256" key="8">
    <source>
        <dbReference type="ARBA" id="ARBA00023136"/>
    </source>
</evidence>
<evidence type="ECO:0000256" key="7">
    <source>
        <dbReference type="ARBA" id="ARBA00022989"/>
    </source>
</evidence>
<evidence type="ECO:0000256" key="9">
    <source>
        <dbReference type="RuleBase" id="RU363032"/>
    </source>
</evidence>
<feature type="domain" description="ABC transmembrane type-1" evidence="10">
    <location>
        <begin position="22"/>
        <end position="209"/>
    </location>
</feature>
<dbReference type="PANTHER" id="PTHR30614:SF0">
    <property type="entry name" value="L-CYSTINE TRANSPORT SYSTEM PERMEASE PROTEIN TCYL"/>
    <property type="match status" value="1"/>
</dbReference>
<dbReference type="InterPro" id="IPR010065">
    <property type="entry name" value="AA_ABC_transptr_permease_3TM"/>
</dbReference>
<keyword evidence="12" id="KW-1185">Reference proteome</keyword>
<protein>
    <recommendedName>
        <fullName evidence="10">ABC transmembrane type-1 domain-containing protein</fullName>
    </recommendedName>
</protein>
<dbReference type="Pfam" id="PF00528">
    <property type="entry name" value="BPD_transp_1"/>
    <property type="match status" value="1"/>
</dbReference>
<comment type="caution">
    <text evidence="11">The sequence shown here is derived from an EMBL/GenBank/DDBJ whole genome shotgun (WGS) entry which is preliminary data.</text>
</comment>
<dbReference type="GO" id="GO:0015184">
    <property type="term" value="F:L-cystine transmembrane transporter activity"/>
    <property type="evidence" value="ECO:0007669"/>
    <property type="project" value="TreeGrafter"/>
</dbReference>
<feature type="transmembrane region" description="Helical" evidence="9">
    <location>
        <begin position="148"/>
        <end position="168"/>
    </location>
</feature>
<evidence type="ECO:0000256" key="5">
    <source>
        <dbReference type="ARBA" id="ARBA00022692"/>
    </source>
</evidence>
<dbReference type="RefSeq" id="WP_103395234.1">
    <property type="nucleotide sequence ID" value="NZ_MUJK01000003.1"/>
</dbReference>
<keyword evidence="8 9" id="KW-0472">Membrane</keyword>
<dbReference type="AlphaFoldDB" id="A0A2S3VRF7"/>
<keyword evidence="5 9" id="KW-0812">Transmembrane</keyword>
<comment type="similarity">
    <text evidence="2">Belongs to the binding-protein-dependent transport system permease family. HisMQ subfamily.</text>
</comment>
<reference evidence="12" key="1">
    <citation type="submission" date="2017-02" db="EMBL/GenBank/DDBJ databases">
        <authorList>
            <person name="Furmanczyk E.M."/>
        </authorList>
    </citation>
    <scope>NUCLEOTIDE SEQUENCE [LARGE SCALE GENOMIC DNA]</scope>
    <source>
        <strain evidence="12">AP3_22</strain>
    </source>
</reference>
<organism evidence="11 12">
    <name type="scientific">Pseudomonas laurylsulfativorans</name>
    <dbReference type="NCBI Taxonomy" id="1943631"/>
    <lineage>
        <taxon>Bacteria</taxon>
        <taxon>Pseudomonadati</taxon>
        <taxon>Pseudomonadota</taxon>
        <taxon>Gammaproteobacteria</taxon>
        <taxon>Pseudomonadales</taxon>
        <taxon>Pseudomonadaceae</taxon>
        <taxon>Pseudomonas</taxon>
    </lineage>
</organism>
<dbReference type="GO" id="GO:0043190">
    <property type="term" value="C:ATP-binding cassette (ABC) transporter complex"/>
    <property type="evidence" value="ECO:0007669"/>
    <property type="project" value="InterPro"/>
</dbReference>
<gene>
    <name evidence="11" type="ORF">B0D71_13585</name>
</gene>
<accession>A0A2S3VRF7</accession>
<feature type="transmembrane region" description="Helical" evidence="9">
    <location>
        <begin position="90"/>
        <end position="109"/>
    </location>
</feature>
<dbReference type="PROSITE" id="PS50928">
    <property type="entry name" value="ABC_TM1"/>
    <property type="match status" value="1"/>
</dbReference>
<dbReference type="Gene3D" id="1.10.3720.10">
    <property type="entry name" value="MetI-like"/>
    <property type="match status" value="1"/>
</dbReference>
<feature type="transmembrane region" description="Helical" evidence="9">
    <location>
        <begin position="26"/>
        <end position="46"/>
    </location>
</feature>
<evidence type="ECO:0000256" key="3">
    <source>
        <dbReference type="ARBA" id="ARBA00022448"/>
    </source>
</evidence>
<keyword evidence="7 9" id="KW-1133">Transmembrane helix</keyword>
<dbReference type="Proteomes" id="UP000237440">
    <property type="component" value="Unassembled WGS sequence"/>
</dbReference>
<dbReference type="NCBIfam" id="TIGR01726">
    <property type="entry name" value="HEQRo_perm_3TM"/>
    <property type="match status" value="1"/>
</dbReference>
<keyword evidence="4" id="KW-1003">Cell membrane</keyword>
<keyword evidence="3 9" id="KW-0813">Transport</keyword>
<dbReference type="OrthoDB" id="4404959at2"/>
<evidence type="ECO:0000256" key="2">
    <source>
        <dbReference type="ARBA" id="ARBA00010072"/>
    </source>
</evidence>
<feature type="transmembrane region" description="Helical" evidence="9">
    <location>
        <begin position="66"/>
        <end position="83"/>
    </location>
</feature>
<evidence type="ECO:0000313" key="12">
    <source>
        <dbReference type="Proteomes" id="UP000237440"/>
    </source>
</evidence>
<evidence type="ECO:0000256" key="6">
    <source>
        <dbReference type="ARBA" id="ARBA00022970"/>
    </source>
</evidence>
<dbReference type="PANTHER" id="PTHR30614">
    <property type="entry name" value="MEMBRANE COMPONENT OF AMINO ACID ABC TRANSPORTER"/>
    <property type="match status" value="1"/>
</dbReference>
<keyword evidence="6" id="KW-0029">Amino-acid transport</keyword>
<proteinExistence type="inferred from homology"/>
<evidence type="ECO:0000256" key="4">
    <source>
        <dbReference type="ARBA" id="ARBA00022475"/>
    </source>
</evidence>
<dbReference type="InterPro" id="IPR035906">
    <property type="entry name" value="MetI-like_sf"/>
</dbReference>
<dbReference type="SUPFAM" id="SSF161098">
    <property type="entry name" value="MetI-like"/>
    <property type="match status" value="1"/>
</dbReference>
<sequence length="218" mass="23780">MNSVPLFSGLQPNDLIFLLQGAGHTLWLALWAIVLGSVLGFLMGWLRSVSRVGNSLIVVLVDVSRSVPLLIQLIVLNAALAAFRYPLSPFYCSAVVLTLYMASFCSEIYKGGFESVPQNLQKAARSLGMSYLQAFANVTVPIMLRRTFASWIGIVLGVLKDTSLAAVIGYIELLRGSQIIVTRTQEPLLVLLIVGIFYFLLCYPIARLGAKVEKGLGQ</sequence>
<name>A0A2S3VRF7_9PSED</name>
<dbReference type="EMBL" id="MUJK01000003">
    <property type="protein sequence ID" value="POF42443.1"/>
    <property type="molecule type" value="Genomic_DNA"/>
</dbReference>
<evidence type="ECO:0000256" key="1">
    <source>
        <dbReference type="ARBA" id="ARBA00004429"/>
    </source>
</evidence>